<evidence type="ECO:0000256" key="1">
    <source>
        <dbReference type="SAM" id="Phobius"/>
    </source>
</evidence>
<reference evidence="3" key="1">
    <citation type="journal article" date="2019" name="Int. J. Syst. Evol. Microbiol.">
        <title>The Global Catalogue of Microorganisms (GCM) 10K type strain sequencing project: providing services to taxonomists for standard genome sequencing and annotation.</title>
        <authorList>
            <consortium name="The Broad Institute Genomics Platform"/>
            <consortium name="The Broad Institute Genome Sequencing Center for Infectious Disease"/>
            <person name="Wu L."/>
            <person name="Ma J."/>
        </authorList>
    </citation>
    <scope>NUCLEOTIDE SEQUENCE [LARGE SCALE GENOMIC DNA]</scope>
    <source>
        <strain evidence="3">JCM 16022</strain>
    </source>
</reference>
<dbReference type="RefSeq" id="WP_344147985.1">
    <property type="nucleotide sequence ID" value="NZ_BAAAQR010000002.1"/>
</dbReference>
<proteinExistence type="predicted"/>
<keyword evidence="1" id="KW-1133">Transmembrane helix</keyword>
<sequence length="232" mass="24284">MDQETGAGAPAGDQPAARAPESYAWPLVALVLVILPQVLVPASMREGPPLLVPVIEASVAVVLLAVAARRGPVPRAARPLVLSLSAVLIAANTAAAVRLLVVILRSTPADQEPATVTQLLIGAGIVLATNIVTFGLFYWQIDGGGPDGRLAADRPHPDFQFPQTGTDGLAPPGWQPRFPDHLYVAFTNVMAFSPTDAMPLTHRAKALMAVQALISVSVIGLVLSRVINILPQ</sequence>
<comment type="caution">
    <text evidence="2">The sequence shown here is derived from an EMBL/GenBank/DDBJ whole genome shotgun (WGS) entry which is preliminary data.</text>
</comment>
<keyword evidence="1" id="KW-0812">Transmembrane</keyword>
<evidence type="ECO:0008006" key="4">
    <source>
        <dbReference type="Google" id="ProtNLM"/>
    </source>
</evidence>
<gene>
    <name evidence="2" type="ORF">GCM10009844_08060</name>
</gene>
<name>A0ABP5KYR5_9ACTN</name>
<evidence type="ECO:0000313" key="2">
    <source>
        <dbReference type="EMBL" id="GAA2139357.1"/>
    </source>
</evidence>
<organism evidence="2 3">
    <name type="scientific">Nocardioides koreensis</name>
    <dbReference type="NCBI Taxonomy" id="433651"/>
    <lineage>
        <taxon>Bacteria</taxon>
        <taxon>Bacillati</taxon>
        <taxon>Actinomycetota</taxon>
        <taxon>Actinomycetes</taxon>
        <taxon>Propionibacteriales</taxon>
        <taxon>Nocardioidaceae</taxon>
        <taxon>Nocardioides</taxon>
    </lineage>
</organism>
<feature type="transmembrane region" description="Helical" evidence="1">
    <location>
        <begin position="50"/>
        <end position="68"/>
    </location>
</feature>
<feature type="transmembrane region" description="Helical" evidence="1">
    <location>
        <begin position="23"/>
        <end position="44"/>
    </location>
</feature>
<dbReference type="EMBL" id="BAAAQR010000002">
    <property type="protein sequence ID" value="GAA2139357.1"/>
    <property type="molecule type" value="Genomic_DNA"/>
</dbReference>
<feature type="transmembrane region" description="Helical" evidence="1">
    <location>
        <begin position="116"/>
        <end position="139"/>
    </location>
</feature>
<evidence type="ECO:0000313" key="3">
    <source>
        <dbReference type="Proteomes" id="UP001501771"/>
    </source>
</evidence>
<keyword evidence="3" id="KW-1185">Reference proteome</keyword>
<accession>A0ABP5KYR5</accession>
<protein>
    <recommendedName>
        <fullName evidence="4">DUF1345 domain-containing protein</fullName>
    </recommendedName>
</protein>
<dbReference type="Proteomes" id="UP001501771">
    <property type="component" value="Unassembled WGS sequence"/>
</dbReference>
<dbReference type="SUPFAM" id="SSF81324">
    <property type="entry name" value="Voltage-gated potassium channels"/>
    <property type="match status" value="1"/>
</dbReference>
<feature type="transmembrane region" description="Helical" evidence="1">
    <location>
        <begin position="206"/>
        <end position="227"/>
    </location>
</feature>
<keyword evidence="1" id="KW-0472">Membrane</keyword>
<feature type="transmembrane region" description="Helical" evidence="1">
    <location>
        <begin position="80"/>
        <end position="104"/>
    </location>
</feature>